<sequence length="242" mass="28664">MDVMLFDGSMEELLVAVYKVYVDKLPPVLFREDQFTPNLIDHPLKIQFLEEEFERVRRSMLEKFSEEALDIITYGLNHSSVQAPTMILKFIIKCFENPKNAFRYQDSFIMECTKLSRQVSLESHRFKGFVRFNQFGTVFMAKINPDHHILPFIADHFAERFGDMNFIIYDEKKQEALLCQDGRWIIQKNLALNENLFQIDTTTEAWQIYFKNITISARENPAQQKRSMPVRYWVNLPETESP</sequence>
<dbReference type="EMBL" id="FNDZ01000006">
    <property type="protein sequence ID" value="SDJ00670.1"/>
    <property type="molecule type" value="Genomic_DNA"/>
</dbReference>
<proteinExistence type="predicted"/>
<reference evidence="2 3" key="1">
    <citation type="submission" date="2016-10" db="EMBL/GenBank/DDBJ databases">
        <authorList>
            <person name="de Groot N.N."/>
        </authorList>
    </citation>
    <scope>NUCLEOTIDE SEQUENCE [LARGE SCALE GENOMIC DNA]</scope>
    <source>
        <strain evidence="2 3">CGMCC 1.5058</strain>
    </source>
</reference>
<dbReference type="InterPro" id="IPR023875">
    <property type="entry name" value="DNA_repair_put"/>
</dbReference>
<evidence type="ECO:0000313" key="3">
    <source>
        <dbReference type="Proteomes" id="UP000183255"/>
    </source>
</evidence>
<organism evidence="2 3">
    <name type="scientific">Proteiniclasticum ruminis</name>
    <dbReference type="NCBI Taxonomy" id="398199"/>
    <lineage>
        <taxon>Bacteria</taxon>
        <taxon>Bacillati</taxon>
        <taxon>Bacillota</taxon>
        <taxon>Clostridia</taxon>
        <taxon>Eubacteriales</taxon>
        <taxon>Clostridiaceae</taxon>
        <taxon>Proteiniclasticum</taxon>
    </lineage>
</organism>
<name>A0A1G8Q989_9CLOT</name>
<evidence type="ECO:0000259" key="1">
    <source>
        <dbReference type="Pfam" id="PF13566"/>
    </source>
</evidence>
<protein>
    <submittedName>
        <fullName evidence="2">Probable DNA metabolism protein</fullName>
    </submittedName>
</protein>
<dbReference type="AlphaFoldDB" id="A0A1G8Q989"/>
<accession>A0A1G8Q989</accession>
<dbReference type="InterPro" id="IPR025404">
    <property type="entry name" value="DUF4130"/>
</dbReference>
<evidence type="ECO:0000313" key="2">
    <source>
        <dbReference type="EMBL" id="SDJ00670.1"/>
    </source>
</evidence>
<dbReference type="Pfam" id="PF13566">
    <property type="entry name" value="DUF4130"/>
    <property type="match status" value="1"/>
</dbReference>
<dbReference type="Proteomes" id="UP000183255">
    <property type="component" value="Unassembled WGS sequence"/>
</dbReference>
<dbReference type="NCBIfam" id="TIGR03915">
    <property type="entry name" value="SAM_7_link_chp"/>
    <property type="match status" value="1"/>
</dbReference>
<gene>
    <name evidence="2" type="ORF">SAMN05421804_10659</name>
</gene>
<feature type="domain" description="DUF4130" evidence="1">
    <location>
        <begin position="84"/>
        <end position="238"/>
    </location>
</feature>